<organism evidence="6 7">
    <name type="scientific">Marinomonas ushuaiensis DSM 15871</name>
    <dbReference type="NCBI Taxonomy" id="1122207"/>
    <lineage>
        <taxon>Bacteria</taxon>
        <taxon>Pseudomonadati</taxon>
        <taxon>Pseudomonadota</taxon>
        <taxon>Gammaproteobacteria</taxon>
        <taxon>Oceanospirillales</taxon>
        <taxon>Oceanospirillaceae</taxon>
        <taxon>Marinomonas</taxon>
    </lineage>
</organism>
<evidence type="ECO:0000256" key="1">
    <source>
        <dbReference type="ARBA" id="ARBA00000085"/>
    </source>
</evidence>
<dbReference type="PRINTS" id="PR00344">
    <property type="entry name" value="BCTRLSENSOR"/>
</dbReference>
<dbReference type="Pfam" id="PF02518">
    <property type="entry name" value="HATPase_c"/>
    <property type="match status" value="1"/>
</dbReference>
<dbReference type="InterPro" id="IPR036097">
    <property type="entry name" value="HisK_dim/P_sf"/>
</dbReference>
<dbReference type="EC" id="2.7.13.3" evidence="2"/>
<evidence type="ECO:0000256" key="2">
    <source>
        <dbReference type="ARBA" id="ARBA00012438"/>
    </source>
</evidence>
<keyword evidence="7" id="KW-1185">Reference proteome</keyword>
<dbReference type="InterPro" id="IPR005467">
    <property type="entry name" value="His_kinase_dom"/>
</dbReference>
<dbReference type="RefSeq" id="WP_036157503.1">
    <property type="nucleotide sequence ID" value="NZ_JAMB01000001.1"/>
</dbReference>
<name>X7EAD5_9GAMM</name>
<keyword evidence="4" id="KW-0812">Transmembrane</keyword>
<protein>
    <recommendedName>
        <fullName evidence="2">histidine kinase</fullName>
        <ecNumber evidence="2">2.7.13.3</ecNumber>
    </recommendedName>
</protein>
<dbReference type="GO" id="GO:0000155">
    <property type="term" value="F:phosphorelay sensor kinase activity"/>
    <property type="evidence" value="ECO:0007669"/>
    <property type="project" value="InterPro"/>
</dbReference>
<dbReference type="PANTHER" id="PTHR43719:SF28">
    <property type="entry name" value="PEROXIDE STRESS-ACTIVATED HISTIDINE KINASE MAK1-RELATED"/>
    <property type="match status" value="1"/>
</dbReference>
<evidence type="ECO:0000313" key="6">
    <source>
        <dbReference type="EMBL" id="ETX12093.1"/>
    </source>
</evidence>
<feature type="transmembrane region" description="Helical" evidence="4">
    <location>
        <begin position="189"/>
        <end position="209"/>
    </location>
</feature>
<keyword evidence="6" id="KW-0418">Kinase</keyword>
<dbReference type="EMBL" id="JAMB01000001">
    <property type="protein sequence ID" value="ETX12093.1"/>
    <property type="molecule type" value="Genomic_DNA"/>
</dbReference>
<dbReference type="SMART" id="SM00387">
    <property type="entry name" value="HATPase_c"/>
    <property type="match status" value="1"/>
</dbReference>
<dbReference type="STRING" id="1122207.MUS1_00340"/>
<dbReference type="InterPro" id="IPR004358">
    <property type="entry name" value="Sig_transdc_His_kin-like_C"/>
</dbReference>
<evidence type="ECO:0000256" key="4">
    <source>
        <dbReference type="SAM" id="Phobius"/>
    </source>
</evidence>
<evidence type="ECO:0000259" key="5">
    <source>
        <dbReference type="PROSITE" id="PS50109"/>
    </source>
</evidence>
<accession>X7EAD5</accession>
<reference evidence="6 7" key="1">
    <citation type="submission" date="2014-01" db="EMBL/GenBank/DDBJ databases">
        <title>Marinomonas ushuaiensis DSM 15871 Genome Sequencing.</title>
        <authorList>
            <person name="Lai Q."/>
            <person name="Shao Z.S."/>
        </authorList>
    </citation>
    <scope>NUCLEOTIDE SEQUENCE [LARGE SCALE GENOMIC DNA]</scope>
    <source>
        <strain evidence="6 7">DSM 15871</strain>
    </source>
</reference>
<dbReference type="eggNOG" id="COG2205">
    <property type="taxonomic scope" value="Bacteria"/>
</dbReference>
<dbReference type="CDD" id="cd00082">
    <property type="entry name" value="HisKA"/>
    <property type="match status" value="1"/>
</dbReference>
<comment type="catalytic activity">
    <reaction evidence="1">
        <text>ATP + protein L-histidine = ADP + protein N-phospho-L-histidine.</text>
        <dbReference type="EC" id="2.7.13.3"/>
    </reaction>
</comment>
<dbReference type="SUPFAM" id="SSF55874">
    <property type="entry name" value="ATPase domain of HSP90 chaperone/DNA topoisomerase II/histidine kinase"/>
    <property type="match status" value="1"/>
</dbReference>
<dbReference type="Gene3D" id="3.30.565.10">
    <property type="entry name" value="Histidine kinase-like ATPase, C-terminal domain"/>
    <property type="match status" value="1"/>
</dbReference>
<dbReference type="InterPro" id="IPR036890">
    <property type="entry name" value="HATPase_C_sf"/>
</dbReference>
<proteinExistence type="predicted"/>
<dbReference type="Proteomes" id="UP000054058">
    <property type="component" value="Unassembled WGS sequence"/>
</dbReference>
<comment type="caution">
    <text evidence="6">The sequence shown here is derived from an EMBL/GenBank/DDBJ whole genome shotgun (WGS) entry which is preliminary data.</text>
</comment>
<feature type="domain" description="Histidine kinase" evidence="5">
    <location>
        <begin position="242"/>
        <end position="472"/>
    </location>
</feature>
<keyword evidence="4" id="KW-1133">Transmembrane helix</keyword>
<evidence type="ECO:0000313" key="7">
    <source>
        <dbReference type="Proteomes" id="UP000054058"/>
    </source>
</evidence>
<sequence>MRLLEGRSWLLPLKQWMLYIFIFIIISVSIAVFGIITYTSDNAKKNNSRRVFESALWNALQLQIQSYRFQNYLVALDSSDYPLNGTAFFEYDLLMSRVDLLRESDVGSLIKKFEGGRTTRLLNIINGELELLSFNLSKIEAGDPSYLPDLIDRIQKIEGQMNEFISLVNKGSNAFISNQHQELQKNLSYIQLLSLVLFGCLCVLCFITIKGLSEFKKTTKSNKELRSGIQSTSEDKANLVALINQEIRSPINSILSIANTLKNEQPTESSQELSKHIKESGRQLIQTIEILSDLTLIDTQKMTLTSTVENLQESIENILAIVTPQLSRKDLKCVVYIDPALPEYISVDFVRIKEIIIALLQNAITYTPSGSISVQVRASSLSAPSTTLPTGTQEARMLQIAIRDTGIGMPSQLQQHLRANPSLPIKQKESIPNMMDLSLTLCHKLVYLMKGEIDFSSTQQGSEFWIDIPFNVPDNNAIPQQSNFKCTDKKQALLIEKDAHLATIIGLQLALFNIDVTPFKENSFDDENHHYDLVILGDSNQFEFDKNEAFLQWRMKGSPILSYHFQSIDSINSPIIPLHFPLLQNQLDPIISTLFGSNQDTEKNKHD</sequence>
<keyword evidence="4" id="KW-0472">Membrane</keyword>
<dbReference type="PROSITE" id="PS50109">
    <property type="entry name" value="HIS_KIN"/>
    <property type="match status" value="1"/>
</dbReference>
<dbReference type="PANTHER" id="PTHR43719">
    <property type="entry name" value="TWO-COMPONENT HISTIDINE KINASE"/>
    <property type="match status" value="1"/>
</dbReference>
<keyword evidence="3" id="KW-0597">Phosphoprotein</keyword>
<keyword evidence="6" id="KW-0808">Transferase</keyword>
<dbReference type="InterPro" id="IPR050956">
    <property type="entry name" value="2C_system_His_kinase"/>
</dbReference>
<feature type="transmembrane region" description="Helical" evidence="4">
    <location>
        <begin position="16"/>
        <end position="40"/>
    </location>
</feature>
<dbReference type="Pfam" id="PF00512">
    <property type="entry name" value="HisKA"/>
    <property type="match status" value="1"/>
</dbReference>
<dbReference type="InterPro" id="IPR003594">
    <property type="entry name" value="HATPase_dom"/>
</dbReference>
<evidence type="ECO:0000256" key="3">
    <source>
        <dbReference type="ARBA" id="ARBA00022553"/>
    </source>
</evidence>
<dbReference type="PATRIC" id="fig|1122207.3.peg.73"/>
<dbReference type="SMART" id="SM00388">
    <property type="entry name" value="HisKA"/>
    <property type="match status" value="1"/>
</dbReference>
<dbReference type="Gene3D" id="1.10.287.130">
    <property type="match status" value="1"/>
</dbReference>
<dbReference type="InterPro" id="IPR003661">
    <property type="entry name" value="HisK_dim/P_dom"/>
</dbReference>
<dbReference type="SUPFAM" id="SSF47384">
    <property type="entry name" value="Homodimeric domain of signal transducing histidine kinase"/>
    <property type="match status" value="1"/>
</dbReference>
<dbReference type="AlphaFoldDB" id="X7EAD5"/>
<gene>
    <name evidence="6" type="ORF">MUS1_00340</name>
</gene>